<feature type="signal peptide" evidence="1">
    <location>
        <begin position="1"/>
        <end position="15"/>
    </location>
</feature>
<feature type="chain" id="PRO_5020620807" description="Secreted protein" evidence="1">
    <location>
        <begin position="16"/>
        <end position="108"/>
    </location>
</feature>
<evidence type="ECO:0000313" key="3">
    <source>
        <dbReference type="Proteomes" id="UP000295083"/>
    </source>
</evidence>
<evidence type="ECO:0000256" key="1">
    <source>
        <dbReference type="SAM" id="SignalP"/>
    </source>
</evidence>
<evidence type="ECO:0000313" key="2">
    <source>
        <dbReference type="EMBL" id="TDZ39433.1"/>
    </source>
</evidence>
<dbReference type="Proteomes" id="UP000295083">
    <property type="component" value="Unassembled WGS sequence"/>
</dbReference>
<comment type="caution">
    <text evidence="2">The sequence shown here is derived from an EMBL/GenBank/DDBJ whole genome shotgun (WGS) entry which is preliminary data.</text>
</comment>
<keyword evidence="3" id="KW-1185">Reference proteome</keyword>
<evidence type="ECO:0008006" key="4">
    <source>
        <dbReference type="Google" id="ProtNLM"/>
    </source>
</evidence>
<name>A0A4R8QX11_9PEZI</name>
<accession>A0A4R8QX11</accession>
<proteinExistence type="predicted"/>
<organism evidence="2 3">
    <name type="scientific">Colletotrichum spinosum</name>
    <dbReference type="NCBI Taxonomy" id="1347390"/>
    <lineage>
        <taxon>Eukaryota</taxon>
        <taxon>Fungi</taxon>
        <taxon>Dikarya</taxon>
        <taxon>Ascomycota</taxon>
        <taxon>Pezizomycotina</taxon>
        <taxon>Sordariomycetes</taxon>
        <taxon>Hypocreomycetidae</taxon>
        <taxon>Glomerellales</taxon>
        <taxon>Glomerellaceae</taxon>
        <taxon>Colletotrichum</taxon>
        <taxon>Colletotrichum orbiculare species complex</taxon>
    </lineage>
</organism>
<sequence>MPKLISLGGIALASAGGSLTPALVQVCITSRLADLLVAFCSRNPGCRNPSPCFPWATLRSHPRDLKSKDPFEETQTRMFYDVTIPFVKTPKSYRGSGELADSIDDKGD</sequence>
<dbReference type="EMBL" id="QAPG01000010">
    <property type="protein sequence ID" value="TDZ39433.1"/>
    <property type="molecule type" value="Genomic_DNA"/>
</dbReference>
<protein>
    <recommendedName>
        <fullName evidence="4">Secreted protein</fullName>
    </recommendedName>
</protein>
<keyword evidence="1" id="KW-0732">Signal</keyword>
<gene>
    <name evidence="2" type="ORF">C8035_v003357</name>
</gene>
<reference evidence="2 3" key="1">
    <citation type="submission" date="2018-11" db="EMBL/GenBank/DDBJ databases">
        <title>Genome sequence and assembly of Colletotrichum spinosum.</title>
        <authorList>
            <person name="Gan P."/>
            <person name="Shirasu K."/>
        </authorList>
    </citation>
    <scope>NUCLEOTIDE SEQUENCE [LARGE SCALE GENOMIC DNA]</scope>
    <source>
        <strain evidence="2 3">CBS 515.97</strain>
    </source>
</reference>
<dbReference type="AlphaFoldDB" id="A0A4R8QX11"/>